<dbReference type="AlphaFoldDB" id="A0A2U1J618"/>
<dbReference type="Pfam" id="PF08592">
    <property type="entry name" value="Anthrone_oxy"/>
    <property type="match status" value="1"/>
</dbReference>
<sequence length="149" mass="16536">MKDLIFPASAIALFANGIFAGFAFTENYVNIPIIKDSSDPASAICKNLDNAKTVGVIGCIVGGISHLFVYYKTKGLSSMICGISLAVLLPYTWFCMVPTNKILYQMRKEKSTDKQQAFKLVNKWNRLHWVRTIIGTGTFVLAINEYTKA</sequence>
<evidence type="ECO:0000313" key="3">
    <source>
        <dbReference type="Proteomes" id="UP000245591"/>
    </source>
</evidence>
<protein>
    <recommendedName>
        <fullName evidence="4">DUF1772 domain-containing protein</fullName>
    </recommendedName>
</protein>
<reference evidence="2 3" key="1">
    <citation type="journal article" date="2018" name="MBio">
        <title>Comparative Genomics Reveals the Core Gene Toolbox for the Fungus-Insect Symbiosis.</title>
        <authorList>
            <person name="Wang Y."/>
            <person name="Stata M."/>
            <person name="Wang W."/>
            <person name="Stajich J.E."/>
            <person name="White M.M."/>
            <person name="Moncalvo J.M."/>
        </authorList>
    </citation>
    <scope>NUCLEOTIDE SEQUENCE [LARGE SCALE GENOMIC DNA]</scope>
    <source>
        <strain evidence="2 3">AUS-126-30</strain>
    </source>
</reference>
<gene>
    <name evidence="2" type="ORF">BB558_003422</name>
</gene>
<dbReference type="Proteomes" id="UP000245591">
    <property type="component" value="Unassembled WGS sequence"/>
</dbReference>
<accession>A0A2U1J618</accession>
<proteinExistence type="predicted"/>
<evidence type="ECO:0008006" key="4">
    <source>
        <dbReference type="Google" id="ProtNLM"/>
    </source>
</evidence>
<keyword evidence="3" id="KW-1185">Reference proteome</keyword>
<comment type="caution">
    <text evidence="2">The sequence shown here is derived from an EMBL/GenBank/DDBJ whole genome shotgun (WGS) entry which is preliminary data.</text>
</comment>
<evidence type="ECO:0000256" key="1">
    <source>
        <dbReference type="SAM" id="Phobius"/>
    </source>
</evidence>
<evidence type="ECO:0000313" key="2">
    <source>
        <dbReference type="EMBL" id="PWA00511.1"/>
    </source>
</evidence>
<keyword evidence="1" id="KW-0812">Transmembrane</keyword>
<dbReference type="PANTHER" id="PTHR36535:SF1">
    <property type="entry name" value="DUF1772 DOMAIN-CONTAINING PROTEIN"/>
    <property type="match status" value="1"/>
</dbReference>
<organism evidence="2 3">
    <name type="scientific">Smittium angustum</name>
    <dbReference type="NCBI Taxonomy" id="133377"/>
    <lineage>
        <taxon>Eukaryota</taxon>
        <taxon>Fungi</taxon>
        <taxon>Fungi incertae sedis</taxon>
        <taxon>Zoopagomycota</taxon>
        <taxon>Kickxellomycotina</taxon>
        <taxon>Harpellomycetes</taxon>
        <taxon>Harpellales</taxon>
        <taxon>Legeriomycetaceae</taxon>
        <taxon>Smittium</taxon>
    </lineage>
</organism>
<keyword evidence="1" id="KW-0472">Membrane</keyword>
<dbReference type="EMBL" id="MBFU01000331">
    <property type="protein sequence ID" value="PWA00511.1"/>
    <property type="molecule type" value="Genomic_DNA"/>
</dbReference>
<feature type="transmembrane region" description="Helical" evidence="1">
    <location>
        <begin position="76"/>
        <end position="97"/>
    </location>
</feature>
<dbReference type="InterPro" id="IPR013901">
    <property type="entry name" value="Anthrone_oxy"/>
</dbReference>
<dbReference type="PANTHER" id="PTHR36535">
    <property type="entry name" value="YALI0E30327P"/>
    <property type="match status" value="1"/>
</dbReference>
<keyword evidence="1" id="KW-1133">Transmembrane helix</keyword>
<name>A0A2U1J618_SMIAN</name>